<comment type="catalytic activity">
    <reaction evidence="5">
        <text>L-threonyl-[protein] + ATP = O-phospho-L-threonyl-[protein] + ADP + H(+)</text>
        <dbReference type="Rhea" id="RHEA:46608"/>
        <dbReference type="Rhea" id="RHEA-COMP:11060"/>
        <dbReference type="Rhea" id="RHEA-COMP:11605"/>
        <dbReference type="ChEBI" id="CHEBI:15378"/>
        <dbReference type="ChEBI" id="CHEBI:30013"/>
        <dbReference type="ChEBI" id="CHEBI:30616"/>
        <dbReference type="ChEBI" id="CHEBI:61977"/>
        <dbReference type="ChEBI" id="CHEBI:456216"/>
        <dbReference type="EC" id="2.7.11.1"/>
    </reaction>
</comment>
<dbReference type="InterPro" id="IPR025287">
    <property type="entry name" value="WAK_GUB"/>
</dbReference>
<comment type="catalytic activity">
    <reaction evidence="6">
        <text>L-seryl-[protein] + ATP = O-phospho-L-seryl-[protein] + ADP + H(+)</text>
        <dbReference type="Rhea" id="RHEA:17989"/>
        <dbReference type="Rhea" id="RHEA-COMP:9863"/>
        <dbReference type="Rhea" id="RHEA-COMP:11604"/>
        <dbReference type="ChEBI" id="CHEBI:15378"/>
        <dbReference type="ChEBI" id="CHEBI:29999"/>
        <dbReference type="ChEBI" id="CHEBI:30616"/>
        <dbReference type="ChEBI" id="CHEBI:83421"/>
        <dbReference type="ChEBI" id="CHEBI:456216"/>
        <dbReference type="EC" id="2.7.11.1"/>
    </reaction>
</comment>
<sequence>MVHSPSCFLFLAFVFAAVTNLSTTTTALKFQRVTDEERFKECNQEFTCESTRSQLRFKYPFWGGGDEMSHCGLPGFKLTCRENYAVIEIMKENFTILEIKWDEQIVTVVRMDMLDDGCPDYEFINITVYNKTFECAPSNEKLTYSYGCSSSNISSRKVPQEKGFTCTPNETVPGLYTMETPHQTNKISCTNTTDIPVLPKYYRYLQSNKMAAKDVVKEGFDLRYKFDTKEACSECLRSGGQCGCNEVSKEFVCFYEDQYYLNCSLPARTCGDNQTIRFPFYLRDQQNPYCGYPGFEVSCDEDGHSILNLFVNDPYIVRHISYEKRSLIVSNAAISHNSTPNCIPPLQNISFPNERFKLPKQNQVFLLSDCSPPRVPEYEIGCSSENATNWILGVPENEKEQLGNLSKKCGDGKVVVMPVKDYDSSDDESVGMRQVLSRGFELTWKADDCSRCQNSGGVCGFNTSSYLFQCYCEDRPHRVRCQVFFFRSNFPFVLHMRLQSLLDMEKLFLVSVGIFFYTWLVDCVIAVESSYEACEPRNCGSGPNISYPFSVEDAGLDICGLPGFEIECHEKKPVYKTSRGPYIVEDISYENRSLHLVDEEVVDTTCYAPSHYFAFDGTWMKFRSTHANLQFFYGCTESFSLSLEKKLIPCKSNATHLSYVALVIKDEDLSDGDGCEEEVGVPIDLEGGYSNQTIKTIDYPELLTKGFTLIWYGDGCSKCETSGGRCGFENEQRVCFCPDRAHITDCNDGKVQFLFCVLEFWKMVLKLNDSALENADDLGEIRCI</sequence>
<evidence type="ECO:0000256" key="4">
    <source>
        <dbReference type="ARBA" id="ARBA00023180"/>
    </source>
</evidence>
<dbReference type="EC" id="2.7.11.1" evidence="2"/>
<protein>
    <recommendedName>
        <fullName evidence="2">non-specific serine/threonine protein kinase</fullName>
        <ecNumber evidence="2">2.7.11.1</ecNumber>
    </recommendedName>
</protein>
<dbReference type="GO" id="GO:0004674">
    <property type="term" value="F:protein serine/threonine kinase activity"/>
    <property type="evidence" value="ECO:0007669"/>
    <property type="project" value="UniProtKB-EC"/>
</dbReference>
<keyword evidence="4" id="KW-0325">Glycoprotein</keyword>
<feature type="domain" description="Wall-associated receptor kinase C-terminal" evidence="9">
    <location>
        <begin position="182"/>
        <end position="258"/>
    </location>
</feature>
<dbReference type="PANTHER" id="PTHR33138:SF75">
    <property type="entry name" value="WALL-ASSOCIATED RECEPTOR KINASE GALACTURONAN-BINDING DOMAIN-CONTAINING PROTEIN"/>
    <property type="match status" value="1"/>
</dbReference>
<evidence type="ECO:0000256" key="3">
    <source>
        <dbReference type="ARBA" id="ARBA00022729"/>
    </source>
</evidence>
<feature type="domain" description="Wall-associated receptor kinase galacturonan-binding" evidence="8">
    <location>
        <begin position="534"/>
        <end position="598"/>
    </location>
</feature>
<evidence type="ECO:0000256" key="5">
    <source>
        <dbReference type="ARBA" id="ARBA00047899"/>
    </source>
</evidence>
<name>A0A978UNS1_ZIZJJ</name>
<feature type="domain" description="Wall-associated receptor kinase galacturonan-binding" evidence="8">
    <location>
        <begin position="42"/>
        <end position="110"/>
    </location>
</feature>
<dbReference type="Pfam" id="PF13947">
    <property type="entry name" value="GUB_WAK_bind"/>
    <property type="match status" value="3"/>
</dbReference>
<dbReference type="InterPro" id="IPR032872">
    <property type="entry name" value="WAK_assoc_C"/>
</dbReference>
<feature type="chain" id="PRO_5038113079" description="non-specific serine/threonine protein kinase" evidence="7">
    <location>
        <begin position="28"/>
        <end position="784"/>
    </location>
</feature>
<feature type="domain" description="Wall-associated receptor kinase C-terminal" evidence="9">
    <location>
        <begin position="666"/>
        <end position="740"/>
    </location>
</feature>
<dbReference type="AlphaFoldDB" id="A0A978UNS1"/>
<dbReference type="GO" id="GO:0016020">
    <property type="term" value="C:membrane"/>
    <property type="evidence" value="ECO:0007669"/>
    <property type="project" value="UniProtKB-SubCell"/>
</dbReference>
<evidence type="ECO:0000259" key="8">
    <source>
        <dbReference type="Pfam" id="PF13947"/>
    </source>
</evidence>
<dbReference type="EMBL" id="JAEACU010000010">
    <property type="protein sequence ID" value="KAH7516473.1"/>
    <property type="molecule type" value="Genomic_DNA"/>
</dbReference>
<organism evidence="10 11">
    <name type="scientific">Ziziphus jujuba var. spinosa</name>
    <dbReference type="NCBI Taxonomy" id="714518"/>
    <lineage>
        <taxon>Eukaryota</taxon>
        <taxon>Viridiplantae</taxon>
        <taxon>Streptophyta</taxon>
        <taxon>Embryophyta</taxon>
        <taxon>Tracheophyta</taxon>
        <taxon>Spermatophyta</taxon>
        <taxon>Magnoliopsida</taxon>
        <taxon>eudicotyledons</taxon>
        <taxon>Gunneridae</taxon>
        <taxon>Pentapetalae</taxon>
        <taxon>rosids</taxon>
        <taxon>fabids</taxon>
        <taxon>Rosales</taxon>
        <taxon>Rhamnaceae</taxon>
        <taxon>Paliureae</taxon>
        <taxon>Ziziphus</taxon>
    </lineage>
</organism>
<keyword evidence="3 7" id="KW-0732">Signal</keyword>
<evidence type="ECO:0000256" key="1">
    <source>
        <dbReference type="ARBA" id="ARBA00004167"/>
    </source>
</evidence>
<accession>A0A978UNS1</accession>
<evidence type="ECO:0000256" key="7">
    <source>
        <dbReference type="SAM" id="SignalP"/>
    </source>
</evidence>
<gene>
    <name evidence="10" type="ORF">FEM48_Zijuj10G0138900</name>
</gene>
<feature type="domain" description="Wall-associated receptor kinase C-terminal" evidence="9">
    <location>
        <begin position="394"/>
        <end position="475"/>
    </location>
</feature>
<evidence type="ECO:0000313" key="11">
    <source>
        <dbReference type="Proteomes" id="UP000813462"/>
    </source>
</evidence>
<feature type="domain" description="Wall-associated receptor kinase galacturonan-binding" evidence="8">
    <location>
        <begin position="269"/>
        <end position="330"/>
    </location>
</feature>
<evidence type="ECO:0000259" key="9">
    <source>
        <dbReference type="Pfam" id="PF14380"/>
    </source>
</evidence>
<comment type="caution">
    <text evidence="10">The sequence shown here is derived from an EMBL/GenBank/DDBJ whole genome shotgun (WGS) entry which is preliminary data.</text>
</comment>
<dbReference type="PANTHER" id="PTHR33138">
    <property type="entry name" value="OS01G0690200 PROTEIN"/>
    <property type="match status" value="1"/>
</dbReference>
<comment type="subcellular location">
    <subcellularLocation>
        <location evidence="1">Membrane</location>
        <topology evidence="1">Single-pass membrane protein</topology>
    </subcellularLocation>
</comment>
<dbReference type="Proteomes" id="UP000813462">
    <property type="component" value="Unassembled WGS sequence"/>
</dbReference>
<evidence type="ECO:0000256" key="2">
    <source>
        <dbReference type="ARBA" id="ARBA00012513"/>
    </source>
</evidence>
<evidence type="ECO:0000256" key="6">
    <source>
        <dbReference type="ARBA" id="ARBA00048679"/>
    </source>
</evidence>
<evidence type="ECO:0000313" key="10">
    <source>
        <dbReference type="EMBL" id="KAH7516473.1"/>
    </source>
</evidence>
<reference evidence="10" key="1">
    <citation type="journal article" date="2021" name="Front. Plant Sci.">
        <title>Chromosome-Scale Genome Assembly for Chinese Sour Jujube and Insights Into Its Genome Evolution and Domestication Signature.</title>
        <authorList>
            <person name="Shen L.-Y."/>
            <person name="Luo H."/>
            <person name="Wang X.-L."/>
            <person name="Wang X.-M."/>
            <person name="Qiu X.-J."/>
            <person name="Liu H."/>
            <person name="Zhou S.-S."/>
            <person name="Jia K.-H."/>
            <person name="Nie S."/>
            <person name="Bao Y.-T."/>
            <person name="Zhang R.-G."/>
            <person name="Yun Q.-Z."/>
            <person name="Chai Y.-H."/>
            <person name="Lu J.-Y."/>
            <person name="Li Y."/>
            <person name="Zhao S.-W."/>
            <person name="Mao J.-F."/>
            <person name="Jia S.-G."/>
            <person name="Mao Y.-M."/>
        </authorList>
    </citation>
    <scope>NUCLEOTIDE SEQUENCE</scope>
    <source>
        <strain evidence="10">AT0</strain>
        <tissue evidence="10">Leaf</tissue>
    </source>
</reference>
<feature type="signal peptide" evidence="7">
    <location>
        <begin position="1"/>
        <end position="27"/>
    </location>
</feature>
<proteinExistence type="predicted"/>
<dbReference type="GO" id="GO:0030247">
    <property type="term" value="F:polysaccharide binding"/>
    <property type="evidence" value="ECO:0007669"/>
    <property type="project" value="InterPro"/>
</dbReference>
<dbReference type="Pfam" id="PF14380">
    <property type="entry name" value="WAK_assoc"/>
    <property type="match status" value="3"/>
</dbReference>